<evidence type="ECO:0000313" key="1">
    <source>
        <dbReference type="EMBL" id="MEJ8633133.1"/>
    </source>
</evidence>
<sequence length="42" mass="4768">MAPDRDDSKLAVLNRLIIRTVCLAIGVWVITILVGTVLFVWW</sequence>
<organism evidence="1 2">
    <name type="scientific">Streptomyces achmelvichensis</name>
    <dbReference type="NCBI Taxonomy" id="3134111"/>
    <lineage>
        <taxon>Bacteria</taxon>
        <taxon>Bacillati</taxon>
        <taxon>Actinomycetota</taxon>
        <taxon>Actinomycetes</taxon>
        <taxon>Kitasatosporales</taxon>
        <taxon>Streptomycetaceae</taxon>
        <taxon>Streptomyces</taxon>
    </lineage>
</organism>
<reference evidence="1" key="1">
    <citation type="submission" date="2024-03" db="EMBL/GenBank/DDBJ databases">
        <title>Novel Streptomyces species of biotechnological and ecological value are a feature of Machair soil.</title>
        <authorList>
            <person name="Prole J.R."/>
            <person name="Goodfellow M."/>
            <person name="Allenby N."/>
            <person name="Ward A.C."/>
        </authorList>
    </citation>
    <scope>NUCLEOTIDE SEQUENCE</scope>
    <source>
        <strain evidence="1">MS2.AVA.5</strain>
    </source>
</reference>
<proteinExistence type="predicted"/>
<name>A0ACC6PP60_9ACTN</name>
<evidence type="ECO:0000313" key="2">
    <source>
        <dbReference type="Proteomes" id="UP001377168"/>
    </source>
</evidence>
<accession>A0ACC6PP60</accession>
<keyword evidence="2" id="KW-1185">Reference proteome</keyword>
<dbReference type="EMBL" id="JBBKAJ010000022">
    <property type="protein sequence ID" value="MEJ8633133.1"/>
    <property type="molecule type" value="Genomic_DNA"/>
</dbReference>
<comment type="caution">
    <text evidence="1">The sequence shown here is derived from an EMBL/GenBank/DDBJ whole genome shotgun (WGS) entry which is preliminary data.</text>
</comment>
<gene>
    <name evidence="1" type="ORF">WKI67_06970</name>
</gene>
<protein>
    <submittedName>
        <fullName evidence="1">Uncharacterized protein</fullName>
    </submittedName>
</protein>
<dbReference type="Proteomes" id="UP001377168">
    <property type="component" value="Unassembled WGS sequence"/>
</dbReference>